<feature type="transmembrane region" description="Helical" evidence="6">
    <location>
        <begin position="72"/>
        <end position="94"/>
    </location>
</feature>
<evidence type="ECO:0000313" key="8">
    <source>
        <dbReference type="Ensembl" id="ENSHHUP00000012482.1"/>
    </source>
</evidence>
<dbReference type="AlphaFoldDB" id="A0A4W5K984"/>
<dbReference type="GO" id="GO:0007186">
    <property type="term" value="P:G protein-coupled receptor signaling pathway"/>
    <property type="evidence" value="ECO:0007669"/>
    <property type="project" value="InterPro"/>
</dbReference>
<dbReference type="PANTHER" id="PTHR26451">
    <property type="entry name" value="G_PROTEIN_RECEP_F1_2 DOMAIN-CONTAINING PROTEIN"/>
    <property type="match status" value="1"/>
</dbReference>
<evidence type="ECO:0000256" key="2">
    <source>
        <dbReference type="ARBA" id="ARBA00022692"/>
    </source>
</evidence>
<evidence type="ECO:0000256" key="3">
    <source>
        <dbReference type="ARBA" id="ARBA00022989"/>
    </source>
</evidence>
<dbReference type="PANTHER" id="PTHR26451:SF869">
    <property type="entry name" value="OLFACTORY RECEPTOR 530-RELATED"/>
    <property type="match status" value="1"/>
</dbReference>
<keyword evidence="3 6" id="KW-1133">Transmembrane helix</keyword>
<dbReference type="InterPro" id="IPR000725">
    <property type="entry name" value="Olfact_rcpt"/>
</dbReference>
<sequence length="278" mass="31921">GNFDSLHDKHHQNRSFARPQYFFINGFHDIPHDKFYYMFLCFAYVVAVCANSIVLFIIFTQRRLHIPKYISCLANMFFVFFFIALQSMTLVVLACDRFVAISLPLRYHTLLTNTTMSVMITGMWLVNVVIVGTNTVLITRLSYCKTIVIDSYFCDHGPLYRMACNDNSANSIMAKVNTVLVLHVPLVFIVLTYVCILLALFRITTWQGRVKALKTCISHLLIVALFFLPFISTYIAALTFSLQPNSRIIFIYVFNTGEIRGFLKKMVKQNTSSIIPIN</sequence>
<evidence type="ECO:0000259" key="7">
    <source>
        <dbReference type="PROSITE" id="PS50262"/>
    </source>
</evidence>
<evidence type="ECO:0000256" key="6">
    <source>
        <dbReference type="SAM" id="Phobius"/>
    </source>
</evidence>
<organism evidence="8 9">
    <name type="scientific">Hucho hucho</name>
    <name type="common">huchen</name>
    <dbReference type="NCBI Taxonomy" id="62062"/>
    <lineage>
        <taxon>Eukaryota</taxon>
        <taxon>Metazoa</taxon>
        <taxon>Chordata</taxon>
        <taxon>Craniata</taxon>
        <taxon>Vertebrata</taxon>
        <taxon>Euteleostomi</taxon>
        <taxon>Actinopterygii</taxon>
        <taxon>Neopterygii</taxon>
        <taxon>Teleostei</taxon>
        <taxon>Protacanthopterygii</taxon>
        <taxon>Salmoniformes</taxon>
        <taxon>Salmonidae</taxon>
        <taxon>Salmoninae</taxon>
        <taxon>Hucho</taxon>
    </lineage>
</organism>
<feature type="transmembrane region" description="Helical" evidence="6">
    <location>
        <begin position="114"/>
        <end position="137"/>
    </location>
</feature>
<proteinExistence type="predicted"/>
<reference evidence="8" key="3">
    <citation type="submission" date="2025-09" db="UniProtKB">
        <authorList>
            <consortium name="Ensembl"/>
        </authorList>
    </citation>
    <scope>IDENTIFICATION</scope>
</reference>
<protein>
    <submittedName>
        <fullName evidence="8">Odorant receptor, family 42, subfamily D, member 1</fullName>
    </submittedName>
</protein>
<feature type="domain" description="G-protein coupled receptors family 1 profile" evidence="7">
    <location>
        <begin position="35"/>
        <end position="235"/>
    </location>
</feature>
<comment type="subcellular location">
    <subcellularLocation>
        <location evidence="1">Membrane</location>
        <topology evidence="1">Multi-pass membrane protein</topology>
    </subcellularLocation>
</comment>
<feature type="transmembrane region" description="Helical" evidence="6">
    <location>
        <begin position="180"/>
        <end position="201"/>
    </location>
</feature>
<dbReference type="GO" id="GO:0016020">
    <property type="term" value="C:membrane"/>
    <property type="evidence" value="ECO:0007669"/>
    <property type="project" value="UniProtKB-SubCell"/>
</dbReference>
<reference evidence="9" key="1">
    <citation type="submission" date="2018-06" db="EMBL/GenBank/DDBJ databases">
        <title>Genome assembly of Danube salmon.</title>
        <authorList>
            <person name="Macqueen D.J."/>
            <person name="Gundappa M.K."/>
        </authorList>
    </citation>
    <scope>NUCLEOTIDE SEQUENCE [LARGE SCALE GENOMIC DNA]</scope>
</reference>
<dbReference type="PRINTS" id="PR00245">
    <property type="entry name" value="OLFACTORYR"/>
</dbReference>
<feature type="transmembrane region" description="Helical" evidence="6">
    <location>
        <begin position="221"/>
        <end position="242"/>
    </location>
</feature>
<dbReference type="InterPro" id="IPR017452">
    <property type="entry name" value="GPCR_Rhodpsn_7TM"/>
</dbReference>
<evidence type="ECO:0000256" key="5">
    <source>
        <dbReference type="ARBA" id="ARBA00023224"/>
    </source>
</evidence>
<dbReference type="PROSITE" id="PS50262">
    <property type="entry name" value="G_PROTEIN_RECEP_F1_2"/>
    <property type="match status" value="1"/>
</dbReference>
<reference evidence="8" key="2">
    <citation type="submission" date="2025-08" db="UniProtKB">
        <authorList>
            <consortium name="Ensembl"/>
        </authorList>
    </citation>
    <scope>IDENTIFICATION</scope>
</reference>
<dbReference type="STRING" id="62062.ENSHHUP00000012482"/>
<keyword evidence="4 6" id="KW-0472">Membrane</keyword>
<dbReference type="GO" id="GO:0004984">
    <property type="term" value="F:olfactory receptor activity"/>
    <property type="evidence" value="ECO:0007669"/>
    <property type="project" value="InterPro"/>
</dbReference>
<dbReference type="Ensembl" id="ENSHHUT00000012874.1">
    <property type="protein sequence ID" value="ENSHHUP00000012482.1"/>
    <property type="gene ID" value="ENSHHUG00000007632.1"/>
</dbReference>
<keyword evidence="5" id="KW-0807">Transducer</keyword>
<dbReference type="Pfam" id="PF13853">
    <property type="entry name" value="7tm_4"/>
    <property type="match status" value="1"/>
</dbReference>
<accession>A0A4W5K984</accession>
<dbReference type="GO" id="GO:0005549">
    <property type="term" value="F:odorant binding"/>
    <property type="evidence" value="ECO:0007669"/>
    <property type="project" value="TreeGrafter"/>
</dbReference>
<keyword evidence="9" id="KW-1185">Reference proteome</keyword>
<dbReference type="Gene3D" id="1.20.1070.10">
    <property type="entry name" value="Rhodopsin 7-helix transmembrane proteins"/>
    <property type="match status" value="1"/>
</dbReference>
<name>A0A4W5K984_9TELE</name>
<evidence type="ECO:0000256" key="1">
    <source>
        <dbReference type="ARBA" id="ARBA00004141"/>
    </source>
</evidence>
<dbReference type="InterPro" id="IPR052921">
    <property type="entry name" value="GPCR1_Superfamily_Member"/>
</dbReference>
<dbReference type="GeneTree" id="ENSGT00950000182847"/>
<evidence type="ECO:0000313" key="9">
    <source>
        <dbReference type="Proteomes" id="UP000314982"/>
    </source>
</evidence>
<feature type="transmembrane region" description="Helical" evidence="6">
    <location>
        <begin position="35"/>
        <end position="60"/>
    </location>
</feature>
<keyword evidence="2 6" id="KW-0812">Transmembrane</keyword>
<dbReference type="Proteomes" id="UP000314982">
    <property type="component" value="Unassembled WGS sequence"/>
</dbReference>
<evidence type="ECO:0000256" key="4">
    <source>
        <dbReference type="ARBA" id="ARBA00023136"/>
    </source>
</evidence>
<dbReference type="SUPFAM" id="SSF81321">
    <property type="entry name" value="Family A G protein-coupled receptor-like"/>
    <property type="match status" value="1"/>
</dbReference>